<gene>
    <name evidence="1" type="ORF">NPIL_488351</name>
</gene>
<keyword evidence="2" id="KW-1185">Reference proteome</keyword>
<proteinExistence type="predicted"/>
<organism evidence="1 2">
    <name type="scientific">Nephila pilipes</name>
    <name type="common">Giant wood spider</name>
    <name type="synonym">Nephila maculata</name>
    <dbReference type="NCBI Taxonomy" id="299642"/>
    <lineage>
        <taxon>Eukaryota</taxon>
        <taxon>Metazoa</taxon>
        <taxon>Ecdysozoa</taxon>
        <taxon>Arthropoda</taxon>
        <taxon>Chelicerata</taxon>
        <taxon>Arachnida</taxon>
        <taxon>Araneae</taxon>
        <taxon>Araneomorphae</taxon>
        <taxon>Entelegynae</taxon>
        <taxon>Araneoidea</taxon>
        <taxon>Nephilidae</taxon>
        <taxon>Nephila</taxon>
    </lineage>
</organism>
<protein>
    <submittedName>
        <fullName evidence="1">Uncharacterized protein</fullName>
    </submittedName>
</protein>
<evidence type="ECO:0000313" key="2">
    <source>
        <dbReference type="Proteomes" id="UP000887013"/>
    </source>
</evidence>
<name>A0A8X6P1K0_NEPPI</name>
<dbReference type="AlphaFoldDB" id="A0A8X6P1K0"/>
<reference evidence="1" key="1">
    <citation type="submission" date="2020-08" db="EMBL/GenBank/DDBJ databases">
        <title>Multicomponent nature underlies the extraordinary mechanical properties of spider dragline silk.</title>
        <authorList>
            <person name="Kono N."/>
            <person name="Nakamura H."/>
            <person name="Mori M."/>
            <person name="Yoshida Y."/>
            <person name="Ohtoshi R."/>
            <person name="Malay A.D."/>
            <person name="Moran D.A.P."/>
            <person name="Tomita M."/>
            <person name="Numata K."/>
            <person name="Arakawa K."/>
        </authorList>
    </citation>
    <scope>NUCLEOTIDE SEQUENCE</scope>
</reference>
<dbReference type="EMBL" id="BMAW01064715">
    <property type="protein sequence ID" value="GFT46687.1"/>
    <property type="molecule type" value="Genomic_DNA"/>
</dbReference>
<dbReference type="Proteomes" id="UP000887013">
    <property type="component" value="Unassembled WGS sequence"/>
</dbReference>
<accession>A0A8X6P1K0</accession>
<sequence length="116" mass="13405">MKPSLVGDAVRERWSLGEDRRKRCWEAIKVGLSSTGHSNRQFQAVVVVRERSGEQYLLCTRQKSNHKEVRSNEYGDQSCHYSVIQCNLFLHTFKKKVILFSTRCVEPSCMNHSISS</sequence>
<evidence type="ECO:0000313" key="1">
    <source>
        <dbReference type="EMBL" id="GFT46687.1"/>
    </source>
</evidence>
<comment type="caution">
    <text evidence="1">The sequence shown here is derived from an EMBL/GenBank/DDBJ whole genome shotgun (WGS) entry which is preliminary data.</text>
</comment>